<keyword evidence="3" id="KW-0732">Signal</keyword>
<dbReference type="AlphaFoldDB" id="A0A1W2D9T8"/>
<evidence type="ECO:0000313" key="8">
    <source>
        <dbReference type="EMBL" id="SMC94327.1"/>
    </source>
</evidence>
<evidence type="ECO:0000259" key="6">
    <source>
        <dbReference type="Pfam" id="PF07980"/>
    </source>
</evidence>
<keyword evidence="9" id="KW-1185">Reference proteome</keyword>
<evidence type="ECO:0000256" key="2">
    <source>
        <dbReference type="ARBA" id="ARBA00006275"/>
    </source>
</evidence>
<dbReference type="EMBL" id="FWXT01000003">
    <property type="protein sequence ID" value="SMC94327.1"/>
    <property type="molecule type" value="Genomic_DNA"/>
</dbReference>
<accession>A0A1W2D9T8</accession>
<gene>
    <name evidence="8" type="ORF">SAMN04488524_3530</name>
</gene>
<evidence type="ECO:0000256" key="1">
    <source>
        <dbReference type="ARBA" id="ARBA00004442"/>
    </source>
</evidence>
<dbReference type="InterPro" id="IPR011990">
    <property type="entry name" value="TPR-like_helical_dom_sf"/>
</dbReference>
<comment type="similarity">
    <text evidence="2">Belongs to the SusD family.</text>
</comment>
<dbReference type="Pfam" id="PF14322">
    <property type="entry name" value="SusD-like_3"/>
    <property type="match status" value="1"/>
</dbReference>
<dbReference type="RefSeq" id="WP_084240330.1">
    <property type="nucleotide sequence ID" value="NZ_FWXT01000003.1"/>
</dbReference>
<feature type="domain" description="SusD-like N-terminal" evidence="7">
    <location>
        <begin position="24"/>
        <end position="217"/>
    </location>
</feature>
<name>A0A1W2D9T8_9SPHI</name>
<dbReference type="STRING" id="151894.SAMN04488524_3530"/>
<evidence type="ECO:0000259" key="7">
    <source>
        <dbReference type="Pfam" id="PF14322"/>
    </source>
</evidence>
<keyword evidence="5" id="KW-0998">Cell outer membrane</keyword>
<comment type="subcellular location">
    <subcellularLocation>
        <location evidence="1">Cell outer membrane</location>
    </subcellularLocation>
</comment>
<feature type="domain" description="RagB/SusD" evidence="6">
    <location>
        <begin position="303"/>
        <end position="600"/>
    </location>
</feature>
<dbReference type="GO" id="GO:0009279">
    <property type="term" value="C:cell outer membrane"/>
    <property type="evidence" value="ECO:0007669"/>
    <property type="project" value="UniProtKB-SubCell"/>
</dbReference>
<reference evidence="9" key="1">
    <citation type="submission" date="2017-04" db="EMBL/GenBank/DDBJ databases">
        <authorList>
            <person name="Varghese N."/>
            <person name="Submissions S."/>
        </authorList>
    </citation>
    <scope>NUCLEOTIDE SEQUENCE [LARGE SCALE GENOMIC DNA]</scope>
    <source>
        <strain evidence="9">DSM 12126</strain>
    </source>
</reference>
<evidence type="ECO:0000256" key="5">
    <source>
        <dbReference type="ARBA" id="ARBA00023237"/>
    </source>
</evidence>
<dbReference type="InterPro" id="IPR033985">
    <property type="entry name" value="SusD-like_N"/>
</dbReference>
<dbReference type="Proteomes" id="UP000192756">
    <property type="component" value="Unassembled WGS sequence"/>
</dbReference>
<dbReference type="OrthoDB" id="5694214at2"/>
<dbReference type="InterPro" id="IPR012944">
    <property type="entry name" value="SusD_RagB_dom"/>
</dbReference>
<sequence length="602" mass="67544">MKFNTSIYIALILSGASFVGCKKDFLQRDPKSTITDNVFFSSTNDLETYSNGFYEQLPTPVNDMNSDNIATHNVSVETDQLVRGMITQDTYGTWQTNGADNWSKKDWGKLRAVNYMLDNAAKVTGSQVDIDHYIGIARFFRAMFYFDKIKKYSDVPWYGSVLNSEDEALYKGRDSRAFVVDKVLEDLQFAVDHIKADGTNTRITKWAALALQARFGLYEGTFRKYHAELNLAADYSRFLTLAATASNKIMTEGSFLITGTSADDYAAIFNATALSANKEIILWKDYDPALNVGNGSALVLNYNFALSRSLAEAYLNKDGSRFTDFTKSFLTLFDNRDPRMKATINYPGWIQPGTTVPYRINPTMGGYAQIKYYPARTELNQGFEKQYNDIPVFRLGEILLINAEAKAEQGAITQTDLDNTVNKLRKRVGMPDMTLAVALDPALVAQYPNAAGGNLNVLLEIRRERRVELACEGFRFDDLMRWKVGKLIQNNQQGMYIPALGAYDVTGDGVQDIAVLASPADESPIAALPPAVKAGLAKYYLKDAAGKDNTFYLSGATSGFVSFTRDREQPRNFIEPKYYYRPIPRQETLLNPNLKQIFGWDQ</sequence>
<evidence type="ECO:0000256" key="3">
    <source>
        <dbReference type="ARBA" id="ARBA00022729"/>
    </source>
</evidence>
<dbReference type="Pfam" id="PF07980">
    <property type="entry name" value="SusD_RagB"/>
    <property type="match status" value="1"/>
</dbReference>
<dbReference type="Gene3D" id="1.25.40.390">
    <property type="match status" value="1"/>
</dbReference>
<protein>
    <submittedName>
        <fullName evidence="8">Starch-binding associating with outer membrane</fullName>
    </submittedName>
</protein>
<proteinExistence type="inferred from homology"/>
<organism evidence="8 9">
    <name type="scientific">Pedobacter africanus</name>
    <dbReference type="NCBI Taxonomy" id="151894"/>
    <lineage>
        <taxon>Bacteria</taxon>
        <taxon>Pseudomonadati</taxon>
        <taxon>Bacteroidota</taxon>
        <taxon>Sphingobacteriia</taxon>
        <taxon>Sphingobacteriales</taxon>
        <taxon>Sphingobacteriaceae</taxon>
        <taxon>Pedobacter</taxon>
    </lineage>
</organism>
<dbReference type="PROSITE" id="PS51257">
    <property type="entry name" value="PROKAR_LIPOPROTEIN"/>
    <property type="match status" value="1"/>
</dbReference>
<dbReference type="SUPFAM" id="SSF48452">
    <property type="entry name" value="TPR-like"/>
    <property type="match status" value="1"/>
</dbReference>
<evidence type="ECO:0000313" key="9">
    <source>
        <dbReference type="Proteomes" id="UP000192756"/>
    </source>
</evidence>
<evidence type="ECO:0000256" key="4">
    <source>
        <dbReference type="ARBA" id="ARBA00023136"/>
    </source>
</evidence>
<keyword evidence="4" id="KW-0472">Membrane</keyword>